<evidence type="ECO:0000313" key="3">
    <source>
        <dbReference type="EMBL" id="UXH32081.1"/>
    </source>
</evidence>
<keyword evidence="4" id="KW-1185">Reference proteome</keyword>
<reference evidence="2 4" key="2">
    <citation type="submission" date="2023-12" db="EMBL/GenBank/DDBJ databases">
        <title>Phenotypic and Genomic Characterization of Methanothermobacter wolfeii Strain BSEL, a CO2-Capturing Archaeon with Minimal Nutrient Requirements.</title>
        <authorList>
            <person name="Ale Enriquez F."/>
            <person name="Ahring B.K."/>
        </authorList>
    </citation>
    <scope>NUCLEOTIDE SEQUENCE [LARGE SCALE GENOMIC DNA]</scope>
    <source>
        <strain evidence="2 4">BSEL-1</strain>
    </source>
</reference>
<dbReference type="Proteomes" id="UP001065373">
    <property type="component" value="Chromosome"/>
</dbReference>
<dbReference type="EMBL" id="CP104550">
    <property type="protein sequence ID" value="UXH32081.1"/>
    <property type="molecule type" value="Genomic_DNA"/>
</dbReference>
<protein>
    <submittedName>
        <fullName evidence="3">DUF2226 domain-containing protein</fullName>
    </submittedName>
</protein>
<accession>A0A9E7RTR2</accession>
<reference evidence="3" key="1">
    <citation type="submission" date="2022-09" db="EMBL/GenBank/DDBJ databases">
        <title>Characterization of three MwoI isoschizomers from sequenced genome and metagenomes.</title>
        <authorList>
            <person name="Fomenkov A."/>
            <person name="Xu S.Y."/>
            <person name="Roberts R.J."/>
        </authorList>
    </citation>
    <scope>NUCLEOTIDE SEQUENCE</scope>
    <source>
        <strain evidence="3">DSM 2970</strain>
    </source>
</reference>
<organism evidence="3">
    <name type="scientific">Methanothermobacter wolfeii</name>
    <name type="common">Methanobacterium wolfei</name>
    <dbReference type="NCBI Taxonomy" id="145261"/>
    <lineage>
        <taxon>Archaea</taxon>
        <taxon>Methanobacteriati</taxon>
        <taxon>Methanobacteriota</taxon>
        <taxon>Methanomada group</taxon>
        <taxon>Methanobacteria</taxon>
        <taxon>Methanobacteriales</taxon>
        <taxon>Methanobacteriaceae</taxon>
        <taxon>Methanothermobacter</taxon>
    </lineage>
</organism>
<evidence type="ECO:0000313" key="2">
    <source>
        <dbReference type="EMBL" id="MEJ8543028.1"/>
    </source>
</evidence>
<feature type="compositionally biased region" description="Basic and acidic residues" evidence="1">
    <location>
        <begin position="144"/>
        <end position="162"/>
    </location>
</feature>
<dbReference type="Pfam" id="PF09987">
    <property type="entry name" value="DUF2226"/>
    <property type="match status" value="1"/>
</dbReference>
<dbReference type="RefSeq" id="WP_191216371.1">
    <property type="nucleotide sequence ID" value="NZ_CP104550.1"/>
</dbReference>
<dbReference type="AlphaFoldDB" id="A0A9E7RTR2"/>
<proteinExistence type="predicted"/>
<feature type="region of interest" description="Disordered" evidence="1">
    <location>
        <begin position="112"/>
        <end position="217"/>
    </location>
</feature>
<sequence length="347" mass="39348">MELPITKPSKISYGDEIDFMELLDKLRAEGYNGFIRVTHASDEGYILFMDGYHVAASYGRAMKEEALEEIMKVADKTDTLIELFDLKRSQIDYLMDINRIYRIESVEKPVNEPADEPYFNPQEVSYRQPVSGETSGYETMEEPGSDRDKAMEEPEKPEKAGEIESTVPEPESVEGEVGGDAQIGAAESAEGEVHESESGSAADETMEEPEKPLSRDELMKKYGLRDIEEEEVEKVLETYKGGAITDIDPERVEFTLMNKIKMSILGIPKIKGAEVIVFLDNSLDLSGRIKIMVEHEGKGLFSRIMGDSKEEENLKFHIMDIVEMELRKTFRDFPEIVDNFEVSIEIR</sequence>
<dbReference type="InterPro" id="IPR019249">
    <property type="entry name" value="DUF2226"/>
</dbReference>
<evidence type="ECO:0000256" key="1">
    <source>
        <dbReference type="SAM" id="MobiDB-lite"/>
    </source>
</evidence>
<dbReference type="EMBL" id="JAXUHJ010000009">
    <property type="protein sequence ID" value="MEJ8543028.1"/>
    <property type="molecule type" value="Genomic_DNA"/>
</dbReference>
<feature type="compositionally biased region" description="Basic and acidic residues" evidence="1">
    <location>
        <begin position="208"/>
        <end position="217"/>
    </location>
</feature>
<gene>
    <name evidence="3" type="ORF">N5910_01930</name>
    <name evidence="2" type="ORF">U2150_05940</name>
</gene>
<evidence type="ECO:0000313" key="4">
    <source>
        <dbReference type="Proteomes" id="UP001369247"/>
    </source>
</evidence>
<dbReference type="Proteomes" id="UP001369247">
    <property type="component" value="Unassembled WGS sequence"/>
</dbReference>
<name>A0A9E7RTR2_METWO</name>
<dbReference type="GeneID" id="58978029"/>